<evidence type="ECO:0000256" key="3">
    <source>
        <dbReference type="ARBA" id="ARBA00022723"/>
    </source>
</evidence>
<dbReference type="PANTHER" id="PTHR45911">
    <property type="entry name" value="C2 DOMAIN-CONTAINING PROTEIN"/>
    <property type="match status" value="1"/>
</dbReference>
<dbReference type="InterPro" id="IPR013583">
    <property type="entry name" value="MCTP_C"/>
</dbReference>
<dbReference type="Pfam" id="PF00168">
    <property type="entry name" value="C2"/>
    <property type="match status" value="1"/>
</dbReference>
<evidence type="ECO:0000256" key="8">
    <source>
        <dbReference type="SAM" id="MobiDB-lite"/>
    </source>
</evidence>
<sequence>MGRTSLDLDSLEKEKSHYVELNLEDQPGVLCLHISITALNNEGSASDIKIHNDDSLRVKEIENDFSLLKTTKAMSQVGWMQLKLHRASNLAAKDIGGQSDPFAVIELGNQRLVTPTIYKTLNPQWDKVYELPVYDIHEVLEITVFDEDKRGAPEFLGRVQIPLLSISSWERRLFQLKDKRLQAQAKGHLIMTLGVVYNPIRASLRTVNPREERVLDEAPRFRRQLLQKNVDRITNLIRSIIATGEFIQSLFTWKFRLRSAFAFTIYILLVMNFDAFMLPLILFLVLLKNYIVFMLAPNKQSQEEEELDEDDDDDDDDEKNKKGRSKTFREKLEAINNICTLVQNKMDDVASFGERIKNTFNWSVPFLSYLLMVILLLGTVVLYIVPIRYLLLAWGVNKFTKRIRKPNAIPNNELLDFLSRVPSDPEVKKRRPLKTDVVLR</sequence>
<keyword evidence="6 9" id="KW-1133">Transmembrane helix</keyword>
<evidence type="ECO:0000256" key="7">
    <source>
        <dbReference type="ARBA" id="ARBA00023136"/>
    </source>
</evidence>
<keyword evidence="3" id="KW-0479">Metal-binding</keyword>
<dbReference type="Proteomes" id="UP000594262">
    <property type="component" value="Unplaced"/>
</dbReference>
<evidence type="ECO:0000256" key="4">
    <source>
        <dbReference type="ARBA" id="ARBA00022737"/>
    </source>
</evidence>
<dbReference type="EnsemblMetazoa" id="CLYHEMT016870.1">
    <property type="protein sequence ID" value="CLYHEMP016870.1"/>
    <property type="gene ID" value="CLYHEMG016870"/>
</dbReference>
<evidence type="ECO:0000313" key="12">
    <source>
        <dbReference type="Proteomes" id="UP000594262"/>
    </source>
</evidence>
<feature type="transmembrane region" description="Helical" evidence="9">
    <location>
        <begin position="260"/>
        <end position="287"/>
    </location>
</feature>
<dbReference type="GO" id="GO:0016020">
    <property type="term" value="C:membrane"/>
    <property type="evidence" value="ECO:0007669"/>
    <property type="project" value="UniProtKB-SubCell"/>
</dbReference>
<evidence type="ECO:0000256" key="2">
    <source>
        <dbReference type="ARBA" id="ARBA00022692"/>
    </source>
</evidence>
<dbReference type="PANTHER" id="PTHR45911:SF4">
    <property type="entry name" value="MULTIPLE C2 AND TRANSMEMBRANE DOMAIN-CONTAINING PROTEIN"/>
    <property type="match status" value="1"/>
</dbReference>
<evidence type="ECO:0000256" key="6">
    <source>
        <dbReference type="ARBA" id="ARBA00022989"/>
    </source>
</evidence>
<name>A0A7M5X2K6_9CNID</name>
<dbReference type="InterPro" id="IPR000008">
    <property type="entry name" value="C2_dom"/>
</dbReference>
<feature type="domain" description="C2" evidence="10">
    <location>
        <begin position="59"/>
        <end position="176"/>
    </location>
</feature>
<dbReference type="InterPro" id="IPR035892">
    <property type="entry name" value="C2_domain_sf"/>
</dbReference>
<feature type="transmembrane region" description="Helical" evidence="9">
    <location>
        <begin position="369"/>
        <end position="396"/>
    </location>
</feature>
<dbReference type="Pfam" id="PF08372">
    <property type="entry name" value="PRT_C"/>
    <property type="match status" value="1"/>
</dbReference>
<dbReference type="OrthoDB" id="5973539at2759"/>
<dbReference type="AlphaFoldDB" id="A0A7M5X2K6"/>
<dbReference type="GO" id="GO:0005509">
    <property type="term" value="F:calcium ion binding"/>
    <property type="evidence" value="ECO:0007669"/>
    <property type="project" value="TreeGrafter"/>
</dbReference>
<proteinExistence type="predicted"/>
<feature type="compositionally biased region" description="Acidic residues" evidence="8">
    <location>
        <begin position="303"/>
        <end position="317"/>
    </location>
</feature>
<dbReference type="SUPFAM" id="SSF49562">
    <property type="entry name" value="C2 domain (Calcium/lipid-binding domain, CaLB)"/>
    <property type="match status" value="1"/>
</dbReference>
<protein>
    <recommendedName>
        <fullName evidence="10">C2 domain-containing protein</fullName>
    </recommendedName>
</protein>
<evidence type="ECO:0000313" key="11">
    <source>
        <dbReference type="EnsemblMetazoa" id="CLYHEMP016870.1"/>
    </source>
</evidence>
<evidence type="ECO:0000256" key="5">
    <source>
        <dbReference type="ARBA" id="ARBA00022837"/>
    </source>
</evidence>
<evidence type="ECO:0000256" key="1">
    <source>
        <dbReference type="ARBA" id="ARBA00004141"/>
    </source>
</evidence>
<evidence type="ECO:0000256" key="9">
    <source>
        <dbReference type="SAM" id="Phobius"/>
    </source>
</evidence>
<feature type="region of interest" description="Disordered" evidence="8">
    <location>
        <begin position="303"/>
        <end position="324"/>
    </location>
</feature>
<organism evidence="11 12">
    <name type="scientific">Clytia hemisphaerica</name>
    <dbReference type="NCBI Taxonomy" id="252671"/>
    <lineage>
        <taxon>Eukaryota</taxon>
        <taxon>Metazoa</taxon>
        <taxon>Cnidaria</taxon>
        <taxon>Hydrozoa</taxon>
        <taxon>Hydroidolina</taxon>
        <taxon>Leptothecata</taxon>
        <taxon>Obeliida</taxon>
        <taxon>Clytiidae</taxon>
        <taxon>Clytia</taxon>
    </lineage>
</organism>
<keyword evidence="5" id="KW-0106">Calcium</keyword>
<comment type="subcellular location">
    <subcellularLocation>
        <location evidence="1">Membrane</location>
        <topology evidence="1">Multi-pass membrane protein</topology>
    </subcellularLocation>
</comment>
<keyword evidence="7 9" id="KW-0472">Membrane</keyword>
<dbReference type="SMART" id="SM00239">
    <property type="entry name" value="C2"/>
    <property type="match status" value="1"/>
</dbReference>
<keyword evidence="12" id="KW-1185">Reference proteome</keyword>
<dbReference type="PROSITE" id="PS50004">
    <property type="entry name" value="C2"/>
    <property type="match status" value="1"/>
</dbReference>
<keyword evidence="4" id="KW-0677">Repeat</keyword>
<dbReference type="Gene3D" id="2.60.40.150">
    <property type="entry name" value="C2 domain"/>
    <property type="match status" value="1"/>
</dbReference>
<keyword evidence="2 9" id="KW-0812">Transmembrane</keyword>
<evidence type="ECO:0000259" key="10">
    <source>
        <dbReference type="PROSITE" id="PS50004"/>
    </source>
</evidence>
<reference evidence="11" key="1">
    <citation type="submission" date="2021-01" db="UniProtKB">
        <authorList>
            <consortium name="EnsemblMetazoa"/>
        </authorList>
    </citation>
    <scope>IDENTIFICATION</scope>
</reference>
<accession>A0A7M5X2K6</accession>